<dbReference type="EMBL" id="FO704551">
    <property type="protein sequence ID" value="CDG21190.1"/>
    <property type="molecule type" value="Genomic_DNA"/>
</dbReference>
<evidence type="ECO:0000313" key="2">
    <source>
        <dbReference type="Proteomes" id="UP000032735"/>
    </source>
</evidence>
<dbReference type="KEGG" id="xpo:XPG1_1535"/>
<dbReference type="STRING" id="1354304.XPG1_1535"/>
<reference evidence="1 2" key="1">
    <citation type="submission" date="2013-07" db="EMBL/GenBank/DDBJ databases">
        <authorList>
            <person name="Genoscope - CEA"/>
        </authorList>
    </citation>
    <scope>NUCLEOTIDE SEQUENCE [LARGE SCALE GENOMIC DNA]</scope>
    <source>
        <strain evidence="1 2">G6</strain>
    </source>
</reference>
<dbReference type="Proteomes" id="UP000032735">
    <property type="component" value="Chromosome"/>
</dbReference>
<gene>
    <name evidence="1" type="ORF">XPG1_1535</name>
</gene>
<sequence length="52" mass="5814">MYDNRLITLDTINQYIKEGTTRKSKEWKATIGTANTGFDIGDDGCPCNDKSN</sequence>
<protein>
    <submittedName>
        <fullName evidence="1">Uncharacterized protein</fullName>
    </submittedName>
</protein>
<dbReference type="AlphaFoldDB" id="A0A068R4Z8"/>
<evidence type="ECO:0000313" key="1">
    <source>
        <dbReference type="EMBL" id="CDG21190.1"/>
    </source>
</evidence>
<proteinExistence type="predicted"/>
<accession>A0A068R4Z8</accession>
<organism evidence="1 2">
    <name type="scientific">Xenorhabdus poinarii G6</name>
    <dbReference type="NCBI Taxonomy" id="1354304"/>
    <lineage>
        <taxon>Bacteria</taxon>
        <taxon>Pseudomonadati</taxon>
        <taxon>Pseudomonadota</taxon>
        <taxon>Gammaproteobacteria</taxon>
        <taxon>Enterobacterales</taxon>
        <taxon>Morganellaceae</taxon>
        <taxon>Xenorhabdus</taxon>
    </lineage>
</organism>
<name>A0A068R4Z8_9GAMM</name>
<dbReference type="HOGENOM" id="CLU_3086348_0_0_6"/>
<keyword evidence="2" id="KW-1185">Reference proteome</keyword>